<keyword evidence="2" id="KW-1185">Reference proteome</keyword>
<dbReference type="AlphaFoldDB" id="A0A3N0BWH7"/>
<dbReference type="EMBL" id="RBEE01000012">
    <property type="protein sequence ID" value="RNL53988.1"/>
    <property type="molecule type" value="Genomic_DNA"/>
</dbReference>
<accession>A0A3N0BWH7</accession>
<name>A0A3N0BWH7_9SPHI</name>
<gene>
    <name evidence="1" type="ORF">D7004_07760</name>
</gene>
<sequence length="67" mass="7616">MKSENTKDKHNLLRVKPLLIVDNVDKNFGSNFDNSSNIIHENISNEEKILLTLIANIIVEIALKETL</sequence>
<evidence type="ECO:0000313" key="2">
    <source>
        <dbReference type="Proteomes" id="UP000274046"/>
    </source>
</evidence>
<comment type="caution">
    <text evidence="1">The sequence shown here is derived from an EMBL/GenBank/DDBJ whole genome shotgun (WGS) entry which is preliminary data.</text>
</comment>
<protein>
    <submittedName>
        <fullName evidence="1">Uncharacterized protein</fullName>
    </submittedName>
</protein>
<reference evidence="1 2" key="1">
    <citation type="submission" date="2018-10" db="EMBL/GenBank/DDBJ databases">
        <title>Genome sequencing of Pedobacter jejuensis TNB23.</title>
        <authorList>
            <person name="Cho Y.-J."/>
            <person name="Cho A."/>
            <person name="Kim O.-S."/>
        </authorList>
    </citation>
    <scope>NUCLEOTIDE SEQUENCE [LARGE SCALE GENOMIC DNA]</scope>
    <source>
        <strain evidence="1 2">TNB23</strain>
    </source>
</reference>
<evidence type="ECO:0000313" key="1">
    <source>
        <dbReference type="EMBL" id="RNL53988.1"/>
    </source>
</evidence>
<organism evidence="1 2">
    <name type="scientific">Pedobacter jejuensis</name>
    <dbReference type="NCBI Taxonomy" id="1268550"/>
    <lineage>
        <taxon>Bacteria</taxon>
        <taxon>Pseudomonadati</taxon>
        <taxon>Bacteroidota</taxon>
        <taxon>Sphingobacteriia</taxon>
        <taxon>Sphingobacteriales</taxon>
        <taxon>Sphingobacteriaceae</taxon>
        <taxon>Pedobacter</taxon>
    </lineage>
</organism>
<proteinExistence type="predicted"/>
<dbReference type="Proteomes" id="UP000274046">
    <property type="component" value="Unassembled WGS sequence"/>
</dbReference>